<feature type="compositionally biased region" description="Basic and acidic residues" evidence="1">
    <location>
        <begin position="18"/>
        <end position="31"/>
    </location>
</feature>
<gene>
    <name evidence="2" type="ORF">LCGC14_0622410</name>
</gene>
<feature type="region of interest" description="Disordered" evidence="1">
    <location>
        <begin position="1"/>
        <end position="46"/>
    </location>
</feature>
<comment type="caution">
    <text evidence="2">The sequence shown here is derived from an EMBL/GenBank/DDBJ whole genome shotgun (WGS) entry which is preliminary data.</text>
</comment>
<reference evidence="2" key="1">
    <citation type="journal article" date="2015" name="Nature">
        <title>Complex archaea that bridge the gap between prokaryotes and eukaryotes.</title>
        <authorList>
            <person name="Spang A."/>
            <person name="Saw J.H."/>
            <person name="Jorgensen S.L."/>
            <person name="Zaremba-Niedzwiedzka K."/>
            <person name="Martijn J."/>
            <person name="Lind A.E."/>
            <person name="van Eijk R."/>
            <person name="Schleper C."/>
            <person name="Guy L."/>
            <person name="Ettema T.J."/>
        </authorList>
    </citation>
    <scope>NUCLEOTIDE SEQUENCE</scope>
</reference>
<evidence type="ECO:0000313" key="2">
    <source>
        <dbReference type="EMBL" id="KKN51425.1"/>
    </source>
</evidence>
<organism evidence="2">
    <name type="scientific">marine sediment metagenome</name>
    <dbReference type="NCBI Taxonomy" id="412755"/>
    <lineage>
        <taxon>unclassified sequences</taxon>
        <taxon>metagenomes</taxon>
        <taxon>ecological metagenomes</taxon>
    </lineage>
</organism>
<evidence type="ECO:0000256" key="1">
    <source>
        <dbReference type="SAM" id="MobiDB-lite"/>
    </source>
</evidence>
<sequence length="79" mass="9372">MGFPGFNRAKRGSISNGDWDRDGVKNRKDCEPLNFRKQGPEHERQEKFKKRLELLKLKKGVMKSNRYDNEIEVLEDLIH</sequence>
<accession>A0A0F9R4C6</accession>
<name>A0A0F9R4C6_9ZZZZ</name>
<protein>
    <submittedName>
        <fullName evidence="2">Uncharacterized protein</fullName>
    </submittedName>
</protein>
<dbReference type="EMBL" id="LAZR01001063">
    <property type="protein sequence ID" value="KKN51425.1"/>
    <property type="molecule type" value="Genomic_DNA"/>
</dbReference>
<proteinExistence type="predicted"/>
<dbReference type="AlphaFoldDB" id="A0A0F9R4C6"/>